<dbReference type="Pfam" id="PF00816">
    <property type="entry name" value="Histone_HNS"/>
    <property type="match status" value="1"/>
</dbReference>
<comment type="subcellular location">
    <subcellularLocation>
        <location evidence="1">Cytoplasm</location>
        <location evidence="1">Nucleoid</location>
    </subcellularLocation>
</comment>
<gene>
    <name evidence="7" type="ORF">DWU98_07870</name>
</gene>
<accession>A0A370X3S5</accession>
<dbReference type="GO" id="GO:0000976">
    <property type="term" value="F:transcription cis-regulatory region binding"/>
    <property type="evidence" value="ECO:0007669"/>
    <property type="project" value="TreeGrafter"/>
</dbReference>
<dbReference type="SMART" id="SM00528">
    <property type="entry name" value="HNS"/>
    <property type="match status" value="1"/>
</dbReference>
<dbReference type="Gene3D" id="4.10.430.10">
    <property type="entry name" value="Histone-like protein H-NS, C-terminal domain"/>
    <property type="match status" value="1"/>
</dbReference>
<dbReference type="GO" id="GO:0032993">
    <property type="term" value="C:protein-DNA complex"/>
    <property type="evidence" value="ECO:0007669"/>
    <property type="project" value="TreeGrafter"/>
</dbReference>
<reference evidence="7 8" key="1">
    <citation type="submission" date="2018-07" db="EMBL/GenBank/DDBJ databases">
        <title>Dyella monticola sp. nov. and Dyella psychrodurans sp. nov. isolated from monsoon evergreen broad-leaved forest soil of Dinghu Mountain, China.</title>
        <authorList>
            <person name="Gao Z."/>
            <person name="Qiu L."/>
        </authorList>
    </citation>
    <scope>NUCLEOTIDE SEQUENCE [LARGE SCALE GENOMIC DNA]</scope>
    <source>
        <strain evidence="7 8">4G-K06</strain>
    </source>
</reference>
<evidence type="ECO:0000313" key="8">
    <source>
        <dbReference type="Proteomes" id="UP000254258"/>
    </source>
</evidence>
<dbReference type="PANTHER" id="PTHR38097">
    <property type="match status" value="1"/>
</dbReference>
<dbReference type="GO" id="GO:0001217">
    <property type="term" value="F:DNA-binding transcription repressor activity"/>
    <property type="evidence" value="ECO:0007669"/>
    <property type="project" value="TreeGrafter"/>
</dbReference>
<feature type="region of interest" description="Disordered" evidence="5">
    <location>
        <begin position="62"/>
        <end position="93"/>
    </location>
</feature>
<dbReference type="GO" id="GO:0005829">
    <property type="term" value="C:cytosol"/>
    <property type="evidence" value="ECO:0007669"/>
    <property type="project" value="TreeGrafter"/>
</dbReference>
<dbReference type="Proteomes" id="UP000254258">
    <property type="component" value="Unassembled WGS sequence"/>
</dbReference>
<evidence type="ECO:0000256" key="2">
    <source>
        <dbReference type="ARBA" id="ARBA00010610"/>
    </source>
</evidence>
<dbReference type="InterPro" id="IPR037150">
    <property type="entry name" value="H-NS_C_dom_sf"/>
</dbReference>
<dbReference type="InterPro" id="IPR027444">
    <property type="entry name" value="H-NS_C_dom"/>
</dbReference>
<dbReference type="AlphaFoldDB" id="A0A370X3S5"/>
<organism evidence="7 8">
    <name type="scientific">Dyella monticola</name>
    <dbReference type="NCBI Taxonomy" id="1927958"/>
    <lineage>
        <taxon>Bacteria</taxon>
        <taxon>Pseudomonadati</taxon>
        <taxon>Pseudomonadota</taxon>
        <taxon>Gammaproteobacteria</taxon>
        <taxon>Lysobacterales</taxon>
        <taxon>Rhodanobacteraceae</taxon>
        <taxon>Dyella</taxon>
    </lineage>
</organism>
<evidence type="ECO:0000256" key="5">
    <source>
        <dbReference type="SAM" id="MobiDB-lite"/>
    </source>
</evidence>
<proteinExistence type="inferred from homology"/>
<evidence type="ECO:0000256" key="3">
    <source>
        <dbReference type="ARBA" id="ARBA00022490"/>
    </source>
</evidence>
<dbReference type="SUPFAM" id="SSF81273">
    <property type="entry name" value="H-NS histone-like proteins"/>
    <property type="match status" value="1"/>
</dbReference>
<dbReference type="GO" id="GO:0003681">
    <property type="term" value="F:bent DNA binding"/>
    <property type="evidence" value="ECO:0007669"/>
    <property type="project" value="TreeGrafter"/>
</dbReference>
<keyword evidence="4" id="KW-0238">DNA-binding</keyword>
<evidence type="ECO:0000313" key="7">
    <source>
        <dbReference type="EMBL" id="RDS83038.1"/>
    </source>
</evidence>
<comment type="caution">
    <text evidence="7">The sequence shown here is derived from an EMBL/GenBank/DDBJ whole genome shotgun (WGS) entry which is preliminary data.</text>
</comment>
<dbReference type="OrthoDB" id="5297879at2"/>
<dbReference type="PANTHER" id="PTHR38097:SF2">
    <property type="entry name" value="DNA-BINDING PROTEIN STPA"/>
    <property type="match status" value="1"/>
</dbReference>
<dbReference type="RefSeq" id="WP_115494984.1">
    <property type="nucleotide sequence ID" value="NZ_QRBE01000003.1"/>
</dbReference>
<evidence type="ECO:0000256" key="1">
    <source>
        <dbReference type="ARBA" id="ARBA00004453"/>
    </source>
</evidence>
<evidence type="ECO:0000256" key="4">
    <source>
        <dbReference type="ARBA" id="ARBA00023125"/>
    </source>
</evidence>
<evidence type="ECO:0000259" key="6">
    <source>
        <dbReference type="SMART" id="SM00528"/>
    </source>
</evidence>
<keyword evidence="3" id="KW-0963">Cytoplasm</keyword>
<protein>
    <submittedName>
        <fullName evidence="7">H-NS histone family protein</fullName>
    </submittedName>
</protein>
<sequence length="110" mass="12328">MAIDIKSLNHNQLNDLIQKAQARQHELQKERTTKVREKVHALLKAEGVTFEEIFGAGGAVRGGKRRGLGSVAPKYRNPADPEQTWSGRGKRPRWFNDALKAGKKEKDLAI</sequence>
<dbReference type="GO" id="GO:0009295">
    <property type="term" value="C:nucleoid"/>
    <property type="evidence" value="ECO:0007669"/>
    <property type="project" value="UniProtKB-SubCell"/>
</dbReference>
<dbReference type="GO" id="GO:0003680">
    <property type="term" value="F:minor groove of adenine-thymine-rich DNA binding"/>
    <property type="evidence" value="ECO:0007669"/>
    <property type="project" value="TreeGrafter"/>
</dbReference>
<name>A0A370X3S5_9GAMM</name>
<dbReference type="EMBL" id="QRBE01000003">
    <property type="protein sequence ID" value="RDS83038.1"/>
    <property type="molecule type" value="Genomic_DNA"/>
</dbReference>
<keyword evidence="8" id="KW-1185">Reference proteome</keyword>
<feature type="domain" description="DNA-binding protein H-NS-like C-terminal" evidence="6">
    <location>
        <begin position="62"/>
        <end position="110"/>
    </location>
</feature>
<comment type="similarity">
    <text evidence="2">Belongs to the histone-like protein H-NS family.</text>
</comment>